<accession>A0A5B7GFW3</accession>
<name>A0A5B7GFW3_PORTR</name>
<dbReference type="Proteomes" id="UP000324222">
    <property type="component" value="Unassembled WGS sequence"/>
</dbReference>
<gene>
    <name evidence="1" type="ORF">E2C01_053246</name>
</gene>
<comment type="caution">
    <text evidence="1">The sequence shown here is derived from an EMBL/GenBank/DDBJ whole genome shotgun (WGS) entry which is preliminary data.</text>
</comment>
<evidence type="ECO:0000313" key="2">
    <source>
        <dbReference type="Proteomes" id="UP000324222"/>
    </source>
</evidence>
<dbReference type="EMBL" id="VSRR010016372">
    <property type="protein sequence ID" value="MPC59230.1"/>
    <property type="molecule type" value="Genomic_DNA"/>
</dbReference>
<evidence type="ECO:0000313" key="1">
    <source>
        <dbReference type="EMBL" id="MPC59230.1"/>
    </source>
</evidence>
<protein>
    <submittedName>
        <fullName evidence="1">Uncharacterized protein</fullName>
    </submittedName>
</protein>
<organism evidence="1 2">
    <name type="scientific">Portunus trituberculatus</name>
    <name type="common">Swimming crab</name>
    <name type="synonym">Neptunus trituberculatus</name>
    <dbReference type="NCBI Taxonomy" id="210409"/>
    <lineage>
        <taxon>Eukaryota</taxon>
        <taxon>Metazoa</taxon>
        <taxon>Ecdysozoa</taxon>
        <taxon>Arthropoda</taxon>
        <taxon>Crustacea</taxon>
        <taxon>Multicrustacea</taxon>
        <taxon>Malacostraca</taxon>
        <taxon>Eumalacostraca</taxon>
        <taxon>Eucarida</taxon>
        <taxon>Decapoda</taxon>
        <taxon>Pleocyemata</taxon>
        <taxon>Brachyura</taxon>
        <taxon>Eubrachyura</taxon>
        <taxon>Portunoidea</taxon>
        <taxon>Portunidae</taxon>
        <taxon>Portuninae</taxon>
        <taxon>Portunus</taxon>
    </lineage>
</organism>
<sequence>MCPSTEAVKNTSILNESSALLNPFSTMTRFHIHSGYYLVILFSFKNVCED</sequence>
<keyword evidence="2" id="KW-1185">Reference proteome</keyword>
<proteinExistence type="predicted"/>
<dbReference type="AlphaFoldDB" id="A0A5B7GFW3"/>
<reference evidence="1 2" key="1">
    <citation type="submission" date="2019-05" db="EMBL/GenBank/DDBJ databases">
        <title>Another draft genome of Portunus trituberculatus and its Hox gene families provides insights of decapod evolution.</title>
        <authorList>
            <person name="Jeong J.-H."/>
            <person name="Song I."/>
            <person name="Kim S."/>
            <person name="Choi T."/>
            <person name="Kim D."/>
            <person name="Ryu S."/>
            <person name="Kim W."/>
        </authorList>
    </citation>
    <scope>NUCLEOTIDE SEQUENCE [LARGE SCALE GENOMIC DNA]</scope>
    <source>
        <tissue evidence="1">Muscle</tissue>
    </source>
</reference>